<comment type="similarity">
    <text evidence="10">Belongs to the dynein light chain family.</text>
</comment>
<evidence type="ECO:0000256" key="4">
    <source>
        <dbReference type="ARBA" id="ARBA00022490"/>
    </source>
</evidence>
<keyword evidence="10" id="KW-0243">Dynein</keyword>
<evidence type="ECO:0000313" key="12">
    <source>
        <dbReference type="Proteomes" id="UP001146120"/>
    </source>
</evidence>
<dbReference type="GO" id="GO:0015031">
    <property type="term" value="P:protein transport"/>
    <property type="evidence" value="ECO:0007669"/>
    <property type="project" value="UniProtKB-KW"/>
</dbReference>
<evidence type="ECO:0000256" key="2">
    <source>
        <dbReference type="ARBA" id="ARBA00004245"/>
    </source>
</evidence>
<evidence type="ECO:0000256" key="7">
    <source>
        <dbReference type="ARBA" id="ARBA00022927"/>
    </source>
</evidence>
<keyword evidence="8 10" id="KW-0206">Cytoskeleton</keyword>
<comment type="subcellular location">
    <subcellularLocation>
        <location evidence="2 10">Cytoplasm</location>
        <location evidence="2 10">Cytoskeleton</location>
    </subcellularLocation>
    <subcellularLocation>
        <location evidence="1">Nucleus</location>
    </subcellularLocation>
</comment>
<dbReference type="InterPro" id="IPR037177">
    <property type="entry name" value="DLC_sf"/>
</dbReference>
<reference evidence="11" key="1">
    <citation type="submission" date="2022-11" db="EMBL/GenBank/DDBJ databases">
        <authorList>
            <person name="Morgan W.R."/>
            <person name="Tartar A."/>
        </authorList>
    </citation>
    <scope>NUCLEOTIDE SEQUENCE</scope>
    <source>
        <strain evidence="11">ARSEF 373</strain>
    </source>
</reference>
<evidence type="ECO:0000313" key="11">
    <source>
        <dbReference type="EMBL" id="DBA02347.1"/>
    </source>
</evidence>
<dbReference type="GO" id="GO:0051028">
    <property type="term" value="P:mRNA transport"/>
    <property type="evidence" value="ECO:0007669"/>
    <property type="project" value="UniProtKB-KW"/>
</dbReference>
<dbReference type="GO" id="GO:0005868">
    <property type="term" value="C:cytoplasmic dynein complex"/>
    <property type="evidence" value="ECO:0007669"/>
    <property type="project" value="TreeGrafter"/>
</dbReference>
<evidence type="ECO:0000256" key="1">
    <source>
        <dbReference type="ARBA" id="ARBA00004123"/>
    </source>
</evidence>
<dbReference type="SMART" id="SM01375">
    <property type="entry name" value="Dynein_light"/>
    <property type="match status" value="1"/>
</dbReference>
<proteinExistence type="inferred from homology"/>
<dbReference type="Pfam" id="PF01221">
    <property type="entry name" value="Dynein_light"/>
    <property type="match status" value="1"/>
</dbReference>
<dbReference type="FunFam" id="3.30.740.10:FF:000005">
    <property type="entry name" value="Dynein light chain"/>
    <property type="match status" value="1"/>
</dbReference>
<evidence type="ECO:0000256" key="3">
    <source>
        <dbReference type="ARBA" id="ARBA00022448"/>
    </source>
</evidence>
<keyword evidence="7" id="KW-0653">Protein transport</keyword>
<dbReference type="Proteomes" id="UP001146120">
    <property type="component" value="Unassembled WGS sequence"/>
</dbReference>
<accession>A0AAV2Z6L7</accession>
<dbReference type="GO" id="GO:0045505">
    <property type="term" value="F:dynein intermediate chain binding"/>
    <property type="evidence" value="ECO:0007669"/>
    <property type="project" value="TreeGrafter"/>
</dbReference>
<evidence type="ECO:0000256" key="10">
    <source>
        <dbReference type="RuleBase" id="RU365010"/>
    </source>
</evidence>
<evidence type="ECO:0000256" key="9">
    <source>
        <dbReference type="ARBA" id="ARBA00023242"/>
    </source>
</evidence>
<keyword evidence="9" id="KW-0539">Nucleus</keyword>
<comment type="caution">
    <text evidence="11">The sequence shown here is derived from an EMBL/GenBank/DDBJ whole genome shotgun (WGS) entry which is preliminary data.</text>
</comment>
<keyword evidence="6" id="KW-0509">mRNA transport</keyword>
<keyword evidence="3" id="KW-0813">Transport</keyword>
<gene>
    <name evidence="11" type="ORF">N0F65_007166</name>
</gene>
<dbReference type="AlphaFoldDB" id="A0AAV2Z6L7"/>
<dbReference type="InterPro" id="IPR001372">
    <property type="entry name" value="Dynein_light_chain_typ-1/2"/>
</dbReference>
<dbReference type="GO" id="GO:0005634">
    <property type="term" value="C:nucleus"/>
    <property type="evidence" value="ECO:0007669"/>
    <property type="project" value="UniProtKB-SubCell"/>
</dbReference>
<dbReference type="CDD" id="cd21452">
    <property type="entry name" value="DLC-like_DYNLL1_DYNLL2"/>
    <property type="match status" value="1"/>
</dbReference>
<evidence type="ECO:0000256" key="5">
    <source>
        <dbReference type="ARBA" id="ARBA00022701"/>
    </source>
</evidence>
<keyword evidence="12" id="KW-1185">Reference proteome</keyword>
<dbReference type="PANTHER" id="PTHR11886:SF35">
    <property type="entry name" value="DYNEIN LIGHT CHAIN"/>
    <property type="match status" value="1"/>
</dbReference>
<sequence>MVGITVKPVVKTSTMDQELQDEVIIVAQNAIDTEINEQLIAAKIKTFFEQKYHGMLWHCCVGRNFACYVTHEQSKFLYFYIGQMAVVLFATA</sequence>
<evidence type="ECO:0000256" key="8">
    <source>
        <dbReference type="ARBA" id="ARBA00023212"/>
    </source>
</evidence>
<dbReference type="SUPFAM" id="SSF54648">
    <property type="entry name" value="DLC"/>
    <property type="match status" value="1"/>
</dbReference>
<organism evidence="11 12">
    <name type="scientific">Lagenidium giganteum</name>
    <dbReference type="NCBI Taxonomy" id="4803"/>
    <lineage>
        <taxon>Eukaryota</taxon>
        <taxon>Sar</taxon>
        <taxon>Stramenopiles</taxon>
        <taxon>Oomycota</taxon>
        <taxon>Peronosporomycetes</taxon>
        <taxon>Pythiales</taxon>
        <taxon>Pythiaceae</taxon>
    </lineage>
</organism>
<keyword evidence="4 10" id="KW-0963">Cytoplasm</keyword>
<dbReference type="GO" id="GO:0005874">
    <property type="term" value="C:microtubule"/>
    <property type="evidence" value="ECO:0007669"/>
    <property type="project" value="UniProtKB-KW"/>
</dbReference>
<protein>
    <recommendedName>
        <fullName evidence="10">Dynein light chain</fullName>
    </recommendedName>
</protein>
<dbReference type="GO" id="GO:0007017">
    <property type="term" value="P:microtubule-based process"/>
    <property type="evidence" value="ECO:0007669"/>
    <property type="project" value="InterPro"/>
</dbReference>
<dbReference type="EMBL" id="DAKRPA010000032">
    <property type="protein sequence ID" value="DBA02347.1"/>
    <property type="molecule type" value="Genomic_DNA"/>
</dbReference>
<keyword evidence="5 10" id="KW-0493">Microtubule</keyword>
<name>A0AAV2Z6L7_9STRA</name>
<dbReference type="PANTHER" id="PTHR11886">
    <property type="entry name" value="DYNEIN LIGHT CHAIN"/>
    <property type="match status" value="1"/>
</dbReference>
<evidence type="ECO:0000256" key="6">
    <source>
        <dbReference type="ARBA" id="ARBA00022816"/>
    </source>
</evidence>
<keyword evidence="10" id="KW-0505">Motor protein</keyword>
<reference evidence="11" key="2">
    <citation type="journal article" date="2023" name="Microbiol Resour">
        <title>Decontamination and Annotation of the Draft Genome Sequence of the Oomycete Lagenidium giganteum ARSEF 373.</title>
        <authorList>
            <person name="Morgan W.R."/>
            <person name="Tartar A."/>
        </authorList>
    </citation>
    <scope>NUCLEOTIDE SEQUENCE</scope>
    <source>
        <strain evidence="11">ARSEF 373</strain>
    </source>
</reference>
<dbReference type="Gene3D" id="3.30.740.10">
    <property type="entry name" value="Protein Inhibitor Of Neuronal Nitric Oxide Synthase"/>
    <property type="match status" value="1"/>
</dbReference>